<dbReference type="InterPro" id="IPR036691">
    <property type="entry name" value="Endo/exonu/phosph_ase_sf"/>
</dbReference>
<protein>
    <recommendedName>
        <fullName evidence="2">Endonuclease/exonuclease/phosphatase domain-containing protein</fullName>
    </recommendedName>
</protein>
<dbReference type="OrthoDB" id="428734at2759"/>
<dbReference type="Proteomes" id="UP000186922">
    <property type="component" value="Unassembled WGS sequence"/>
</dbReference>
<dbReference type="SUPFAM" id="SSF56219">
    <property type="entry name" value="DNase I-like"/>
    <property type="match status" value="1"/>
</dbReference>
<organism evidence="3 4">
    <name type="scientific">Ramazzottius varieornatus</name>
    <name type="common">Water bear</name>
    <name type="synonym">Tardigrade</name>
    <dbReference type="NCBI Taxonomy" id="947166"/>
    <lineage>
        <taxon>Eukaryota</taxon>
        <taxon>Metazoa</taxon>
        <taxon>Ecdysozoa</taxon>
        <taxon>Tardigrada</taxon>
        <taxon>Eutardigrada</taxon>
        <taxon>Parachela</taxon>
        <taxon>Hypsibioidea</taxon>
        <taxon>Ramazzottiidae</taxon>
        <taxon>Ramazzottius</taxon>
    </lineage>
</organism>
<evidence type="ECO:0000256" key="1">
    <source>
        <dbReference type="SAM" id="MobiDB-lite"/>
    </source>
</evidence>
<dbReference type="InterPro" id="IPR050410">
    <property type="entry name" value="CCR4/nocturin_mRNA_transcr"/>
</dbReference>
<feature type="region of interest" description="Disordered" evidence="1">
    <location>
        <begin position="149"/>
        <end position="178"/>
    </location>
</feature>
<proteinExistence type="predicted"/>
<dbReference type="STRING" id="947166.A0A1D1VHA6"/>
<feature type="region of interest" description="Disordered" evidence="1">
    <location>
        <begin position="1"/>
        <end position="71"/>
    </location>
</feature>
<evidence type="ECO:0000313" key="3">
    <source>
        <dbReference type="EMBL" id="GAV01035.1"/>
    </source>
</evidence>
<dbReference type="Pfam" id="PF03372">
    <property type="entry name" value="Exo_endo_phos"/>
    <property type="match status" value="1"/>
</dbReference>
<comment type="caution">
    <text evidence="3">The sequence shown here is derived from an EMBL/GenBank/DDBJ whole genome shotgun (WGS) entry which is preliminary data.</text>
</comment>
<dbReference type="InterPro" id="IPR005135">
    <property type="entry name" value="Endo/exonuclease/phosphatase"/>
</dbReference>
<dbReference type="GO" id="GO:0000175">
    <property type="term" value="F:3'-5'-RNA exonuclease activity"/>
    <property type="evidence" value="ECO:0007669"/>
    <property type="project" value="TreeGrafter"/>
</dbReference>
<evidence type="ECO:0000313" key="4">
    <source>
        <dbReference type="Proteomes" id="UP000186922"/>
    </source>
</evidence>
<feature type="compositionally biased region" description="Low complexity" evidence="1">
    <location>
        <begin position="149"/>
        <end position="164"/>
    </location>
</feature>
<evidence type="ECO:0000259" key="2">
    <source>
        <dbReference type="Pfam" id="PF03372"/>
    </source>
</evidence>
<dbReference type="Gene3D" id="3.60.10.10">
    <property type="entry name" value="Endonuclease/exonuclease/phosphatase"/>
    <property type="match status" value="1"/>
</dbReference>
<keyword evidence="4" id="KW-1185">Reference proteome</keyword>
<dbReference type="EMBL" id="BDGG01000006">
    <property type="protein sequence ID" value="GAV01035.1"/>
    <property type="molecule type" value="Genomic_DNA"/>
</dbReference>
<dbReference type="PANTHER" id="PTHR12121:SF100">
    <property type="entry name" value="POLY(A)-SPECIFIC RIBONUCLEASE"/>
    <property type="match status" value="1"/>
</dbReference>
<accession>A0A1D1VHA6</accession>
<sequence>MAFNGKTYAMATAPPESPSRNHHHPEKSMPVNTSSMPFSQQRYNGVPLISYSHTPSPKKRKKQSYYHSTKSSAKVQQVPWNNYPNYRSADYIGQPLLIVPRNVNRAPQYFPLAYAAYPVQLLPFPEFYPASSQTVPLYMGLPHRDSFSSCSSSESPGSSGAPSPVHFAGTPQSWSDSSIAQPCETVYSPPKREWIQKTSQYVPEVQLGVTLRVMSYNILADQYASKKLYPQCPPYALAWSYRKEKIREEIEGHSPDIVCLQEIVMGEFYGYFLENLQVLGYSGIFTPKSRAKTMEAKNRQVVDGCSIIYRHDRFELVHQELVEFSQLAIRSADGSTDMLNRVMTKDNIALCAILRVVEAMEPTYILVVNAHVHWDPECSDVKLIQTMLLMNEVERLVTKTKSDLNVKDVPMIFCGDLNSLPNSGVVEFLRDGRVSVSHGDFRDLPYRACLAKLSSQGRMTPEGHFFHPFALGSVYEETDMAFTNFTADFKGVIDYIFASKDKFHTVSVLGPVEQAWLDEYQPTGFPCPQIPSDHLPLVAEIELLM</sequence>
<dbReference type="AlphaFoldDB" id="A0A1D1VHA6"/>
<feature type="domain" description="Endonuclease/exonuclease/phosphatase" evidence="2">
    <location>
        <begin position="214"/>
        <end position="534"/>
    </location>
</feature>
<reference evidence="3 4" key="1">
    <citation type="journal article" date="2016" name="Nat. Commun.">
        <title>Extremotolerant tardigrade genome and improved radiotolerance of human cultured cells by tardigrade-unique protein.</title>
        <authorList>
            <person name="Hashimoto T."/>
            <person name="Horikawa D.D."/>
            <person name="Saito Y."/>
            <person name="Kuwahara H."/>
            <person name="Kozuka-Hata H."/>
            <person name="Shin-I T."/>
            <person name="Minakuchi Y."/>
            <person name="Ohishi K."/>
            <person name="Motoyama A."/>
            <person name="Aizu T."/>
            <person name="Enomoto A."/>
            <person name="Kondo K."/>
            <person name="Tanaka S."/>
            <person name="Hara Y."/>
            <person name="Koshikawa S."/>
            <person name="Sagara H."/>
            <person name="Miura T."/>
            <person name="Yokobori S."/>
            <person name="Miyagawa K."/>
            <person name="Suzuki Y."/>
            <person name="Kubo T."/>
            <person name="Oyama M."/>
            <person name="Kohara Y."/>
            <person name="Fujiyama A."/>
            <person name="Arakawa K."/>
            <person name="Katayama T."/>
            <person name="Toyoda A."/>
            <person name="Kunieda T."/>
        </authorList>
    </citation>
    <scope>NUCLEOTIDE SEQUENCE [LARGE SCALE GENOMIC DNA]</scope>
    <source>
        <strain evidence="3 4">YOKOZUNA-1</strain>
    </source>
</reference>
<feature type="compositionally biased region" description="Polar residues" evidence="1">
    <location>
        <begin position="30"/>
        <end position="43"/>
    </location>
</feature>
<gene>
    <name evidence="3" type="primary">RvY_11810-1</name>
    <name evidence="3" type="synonym">RvY_11810.1</name>
    <name evidence="3" type="ORF">RvY_11810</name>
</gene>
<name>A0A1D1VHA6_RAMVA</name>
<dbReference type="PANTHER" id="PTHR12121">
    <property type="entry name" value="CARBON CATABOLITE REPRESSOR PROTEIN 4"/>
    <property type="match status" value="1"/>
</dbReference>